<dbReference type="Proteomes" id="UP000887577">
    <property type="component" value="Unplaced"/>
</dbReference>
<evidence type="ECO:0000256" key="1">
    <source>
        <dbReference type="ARBA" id="ARBA00023157"/>
    </source>
</evidence>
<dbReference type="SUPFAM" id="SSF49854">
    <property type="entry name" value="Spermadhesin, CUB domain"/>
    <property type="match status" value="1"/>
</dbReference>
<dbReference type="AlphaFoldDB" id="A0A914YDN8"/>
<accession>A0A914YDN8</accession>
<evidence type="ECO:0000313" key="4">
    <source>
        <dbReference type="WBParaSite" id="PSU_v2.g17546.t1"/>
    </source>
</evidence>
<evidence type="ECO:0000259" key="2">
    <source>
        <dbReference type="Pfam" id="PF00431"/>
    </source>
</evidence>
<dbReference type="Gene3D" id="2.60.120.290">
    <property type="entry name" value="Spermadhesin, CUB domain"/>
    <property type="match status" value="1"/>
</dbReference>
<evidence type="ECO:0000313" key="3">
    <source>
        <dbReference type="Proteomes" id="UP000887577"/>
    </source>
</evidence>
<keyword evidence="1" id="KW-1015">Disulfide bond</keyword>
<proteinExistence type="predicted"/>
<reference evidence="4" key="1">
    <citation type="submission" date="2022-11" db="UniProtKB">
        <authorList>
            <consortium name="WormBaseParasite"/>
        </authorList>
    </citation>
    <scope>IDENTIFICATION</scope>
</reference>
<dbReference type="WBParaSite" id="PSU_v2.g17546.t1">
    <property type="protein sequence ID" value="PSU_v2.g17546.t1"/>
    <property type="gene ID" value="PSU_v2.g17546"/>
</dbReference>
<dbReference type="Pfam" id="PF00431">
    <property type="entry name" value="CUB"/>
    <property type="match status" value="1"/>
</dbReference>
<protein>
    <submittedName>
        <fullName evidence="4">CUB domain-containing protein</fullName>
    </submittedName>
</protein>
<feature type="domain" description="CUB" evidence="2">
    <location>
        <begin position="19"/>
        <end position="108"/>
    </location>
</feature>
<name>A0A914YDN8_9BILA</name>
<dbReference type="InterPro" id="IPR000859">
    <property type="entry name" value="CUB_dom"/>
</dbReference>
<keyword evidence="3" id="KW-1185">Reference proteome</keyword>
<organism evidence="3 4">
    <name type="scientific">Panagrolaimus superbus</name>
    <dbReference type="NCBI Taxonomy" id="310955"/>
    <lineage>
        <taxon>Eukaryota</taxon>
        <taxon>Metazoa</taxon>
        <taxon>Ecdysozoa</taxon>
        <taxon>Nematoda</taxon>
        <taxon>Chromadorea</taxon>
        <taxon>Rhabditida</taxon>
        <taxon>Tylenchina</taxon>
        <taxon>Panagrolaimomorpha</taxon>
        <taxon>Panagrolaimoidea</taxon>
        <taxon>Panagrolaimidae</taxon>
        <taxon>Panagrolaimus</taxon>
    </lineage>
</organism>
<sequence>MDFLQLFLQFSTNDNGFPSISNLDFANGYDAFSTCAFSINIPSGYEAIIDISQFWLEAGVDKLMVVKGNQMFELKNGGSYKIKSDLDESTFKFIADGNIRQAGFNASYNIISKNLKINENLF</sequence>
<dbReference type="InterPro" id="IPR035914">
    <property type="entry name" value="Sperma_CUB_dom_sf"/>
</dbReference>